<keyword evidence="7 12" id="KW-0862">Zinc</keyword>
<dbReference type="GO" id="GO:0043138">
    <property type="term" value="F:3'-5' DNA helicase activity"/>
    <property type="evidence" value="ECO:0007669"/>
    <property type="project" value="UniProtKB-EC"/>
</dbReference>
<evidence type="ECO:0000256" key="9">
    <source>
        <dbReference type="ARBA" id="ARBA00023125"/>
    </source>
</evidence>
<dbReference type="Gene3D" id="3.40.50.300">
    <property type="entry name" value="P-loop containing nucleotide triphosphate hydrolases"/>
    <property type="match status" value="2"/>
</dbReference>
<comment type="function">
    <text evidence="12">Initiates the restart of stalled replication forks, which reloads the replicative helicase on sites other than the origin of replication. Recognizes and binds to abandoned replication forks and remodels them to uncover a helicase loading site. Promotes assembly of the primosome at these replication forks.</text>
</comment>
<feature type="binding site" evidence="12">
    <location>
        <position position="435"/>
    </location>
    <ligand>
        <name>Zn(2+)</name>
        <dbReference type="ChEBI" id="CHEBI:29105"/>
        <label>1</label>
    </ligand>
</feature>
<protein>
    <recommendedName>
        <fullName evidence="12">Replication restart protein PriA</fullName>
    </recommendedName>
    <alternativeName>
        <fullName evidence="12">ATP-dependent DNA helicase PriA</fullName>
        <ecNumber evidence="12">5.6.2.4</ecNumber>
    </alternativeName>
    <alternativeName>
        <fullName evidence="12">DNA 3'-5' helicase PriA</fullName>
    </alternativeName>
</protein>
<comment type="similarity">
    <text evidence="12">Belongs to the helicase family. PriA subfamily.</text>
</comment>
<evidence type="ECO:0000256" key="5">
    <source>
        <dbReference type="ARBA" id="ARBA00022801"/>
    </source>
</evidence>
<dbReference type="Pfam" id="PF00271">
    <property type="entry name" value="Helicase_C"/>
    <property type="match status" value="1"/>
</dbReference>
<dbReference type="GO" id="GO:0006270">
    <property type="term" value="P:DNA replication initiation"/>
    <property type="evidence" value="ECO:0007669"/>
    <property type="project" value="TreeGrafter"/>
</dbReference>
<dbReference type="InterPro" id="IPR001650">
    <property type="entry name" value="Helicase_C-like"/>
</dbReference>
<dbReference type="GO" id="GO:0003677">
    <property type="term" value="F:DNA binding"/>
    <property type="evidence" value="ECO:0007669"/>
    <property type="project" value="UniProtKB-UniRule"/>
</dbReference>
<feature type="binding site" evidence="12">
    <location>
        <position position="472"/>
    </location>
    <ligand>
        <name>Zn(2+)</name>
        <dbReference type="ChEBI" id="CHEBI:29105"/>
        <label>1</label>
    </ligand>
</feature>
<dbReference type="GO" id="GO:0006302">
    <property type="term" value="P:double-strand break repair"/>
    <property type="evidence" value="ECO:0007669"/>
    <property type="project" value="InterPro"/>
</dbReference>
<dbReference type="InterPro" id="IPR005259">
    <property type="entry name" value="PriA"/>
</dbReference>
<dbReference type="SUPFAM" id="SSF52540">
    <property type="entry name" value="P-loop containing nucleoside triphosphate hydrolases"/>
    <property type="match status" value="2"/>
</dbReference>
<dbReference type="PROSITE" id="PS51192">
    <property type="entry name" value="HELICASE_ATP_BIND_1"/>
    <property type="match status" value="1"/>
</dbReference>
<dbReference type="Pfam" id="PF18074">
    <property type="entry name" value="PriA_C"/>
    <property type="match status" value="1"/>
</dbReference>
<dbReference type="InterPro" id="IPR042115">
    <property type="entry name" value="PriA_3primeBD_sf"/>
</dbReference>
<dbReference type="InterPro" id="IPR041236">
    <property type="entry name" value="PriA_C"/>
</dbReference>
<dbReference type="Pfam" id="PF18319">
    <property type="entry name" value="Zn_ribbon_PriA"/>
    <property type="match status" value="1"/>
</dbReference>
<keyword evidence="2 12" id="KW-0235">DNA replication</keyword>
<dbReference type="PATRIC" id="fig|45065.4.peg.2104"/>
<evidence type="ECO:0000256" key="3">
    <source>
        <dbReference type="ARBA" id="ARBA00022723"/>
    </source>
</evidence>
<evidence type="ECO:0000256" key="4">
    <source>
        <dbReference type="ARBA" id="ARBA00022741"/>
    </source>
</evidence>
<feature type="binding site" evidence="12">
    <location>
        <position position="432"/>
    </location>
    <ligand>
        <name>Zn(2+)</name>
        <dbReference type="ChEBI" id="CHEBI:29105"/>
        <label>1</label>
    </ligand>
</feature>
<keyword evidence="6 12" id="KW-0347">Helicase</keyword>
<evidence type="ECO:0000256" key="1">
    <source>
        <dbReference type="ARBA" id="ARBA00022515"/>
    </source>
</evidence>
<dbReference type="OrthoDB" id="9759544at2"/>
<dbReference type="GO" id="GO:0016787">
    <property type="term" value="F:hydrolase activity"/>
    <property type="evidence" value="ECO:0007669"/>
    <property type="project" value="UniProtKB-KW"/>
</dbReference>
<dbReference type="Pfam" id="PF00270">
    <property type="entry name" value="DEAD"/>
    <property type="match status" value="1"/>
</dbReference>
<sequence length="724" mass="80165">MRVIKVCVPNTHHDAFDYLATGEPPLRGARVLVPFRNKTRIGIVLGEGDADCAPKALKAIEQTLDTTPCMPEDVLRLCEWAAGYYQSPLSAVIPLALPKHLREGHAAAAEITEHVTLALNTVDAHAKIPARAGRQHALIDWLAAQATSVTQSAILAAGFNQTLIMRLKDAALLHTETRTEYPPVISAKAHPPPLLHPEQTIAIDSVRKAFGRFESFLLQGVTGSGKTEVYLQVIADVLARGQQALVLVPEIGLTPQLLARFAGRFKESMVVLHSSLSEGERRRAWLHARDGRARLIIGTRTAVFVPLQNPGLIVIDEEHDTSLKQMDGVRYSARDVALWRARQLSIPIILGSATPSLESLYNATRAKYQRLTLTQRAQSTAPTRFCIQDIRSLPLEHGLAKPTLARIREHLERGQQVLVFINRRGFAPVMLCHECGWMADCRACDSHLTLHRKSHRLQCHHCGASARIPSACPDCQSMDLVPVGNGTQRVFDYLQTCFPNVSMARIDRDEVRRKGELEAHLEKILQGETQLCVGTQMLAKGHHFPGLTLVVILDADNGLQNPDFRATERFGQLLTQVAGRAGREALAGEVLIQTHFPQHPLLNLLVREGYEAFAERLLSERREGLLPPYQYLALLRAEGREAAPVLAFLHQARKLLQHPALEIMGPAPAPLSRKAHQHRLQLLLRAPARRSLHEALAHLRNTLPPARALSGVRWSVDVDPVELS</sequence>
<keyword evidence="10 12" id="KW-0413">Isomerase</keyword>
<dbReference type="GO" id="GO:0006310">
    <property type="term" value="P:DNA recombination"/>
    <property type="evidence" value="ECO:0007669"/>
    <property type="project" value="InterPro"/>
</dbReference>
<dbReference type="EC" id="5.6.2.4" evidence="12"/>
<keyword evidence="1 12" id="KW-0639">Primosome</keyword>
<evidence type="ECO:0000256" key="8">
    <source>
        <dbReference type="ARBA" id="ARBA00022840"/>
    </source>
</evidence>
<keyword evidence="8 12" id="KW-0067">ATP-binding</keyword>
<keyword evidence="4 12" id="KW-0547">Nucleotide-binding</keyword>
<keyword evidence="3 12" id="KW-0479">Metal-binding</keyword>
<comment type="subunit">
    <text evidence="12">Component of the replication restart primosome.</text>
</comment>
<dbReference type="Pfam" id="PF17764">
    <property type="entry name" value="PriA_3primeBD"/>
    <property type="match status" value="1"/>
</dbReference>
<gene>
    <name evidence="12 13" type="primary">priA</name>
    <name evidence="13" type="ORF">Lgee_1938</name>
</gene>
<dbReference type="GO" id="GO:0005524">
    <property type="term" value="F:ATP binding"/>
    <property type="evidence" value="ECO:0007669"/>
    <property type="project" value="UniProtKB-UniRule"/>
</dbReference>
<accession>A0A0W0TNZ5</accession>
<dbReference type="GO" id="GO:0006269">
    <property type="term" value="P:DNA replication, synthesis of primer"/>
    <property type="evidence" value="ECO:0007669"/>
    <property type="project" value="UniProtKB-KW"/>
</dbReference>
<proteinExistence type="inferred from homology"/>
<comment type="catalytic activity">
    <reaction evidence="12">
        <text>Couples ATP hydrolysis with the unwinding of duplex DNA by translocating in the 3'-5' direction.</text>
        <dbReference type="EC" id="5.6.2.4"/>
    </reaction>
</comment>
<comment type="caution">
    <text evidence="13">The sequence shown here is derived from an EMBL/GenBank/DDBJ whole genome shotgun (WGS) entry which is preliminary data.</text>
</comment>
<dbReference type="InterPro" id="IPR041222">
    <property type="entry name" value="PriA_3primeBD"/>
</dbReference>
<dbReference type="InterPro" id="IPR014001">
    <property type="entry name" value="Helicase_ATP-bd"/>
</dbReference>
<comment type="cofactor">
    <cofactor evidence="12">
        <name>Zn(2+)</name>
        <dbReference type="ChEBI" id="CHEBI:29105"/>
    </cofactor>
    <text evidence="12">Binds 2 zinc ions per subunit.</text>
</comment>
<dbReference type="InterPro" id="IPR027417">
    <property type="entry name" value="P-loop_NTPase"/>
</dbReference>
<feature type="binding site" evidence="12">
    <location>
        <position position="444"/>
    </location>
    <ligand>
        <name>Zn(2+)</name>
        <dbReference type="ChEBI" id="CHEBI:29105"/>
        <label>2</label>
    </ligand>
</feature>
<evidence type="ECO:0000256" key="11">
    <source>
        <dbReference type="ARBA" id="ARBA00048988"/>
    </source>
</evidence>
<evidence type="ECO:0000256" key="6">
    <source>
        <dbReference type="ARBA" id="ARBA00022806"/>
    </source>
</evidence>
<evidence type="ECO:0000256" key="12">
    <source>
        <dbReference type="HAMAP-Rule" id="MF_00983"/>
    </source>
</evidence>
<keyword evidence="14" id="KW-1185">Reference proteome</keyword>
<evidence type="ECO:0000256" key="7">
    <source>
        <dbReference type="ARBA" id="ARBA00022833"/>
    </source>
</evidence>
<feature type="binding site" evidence="12">
    <location>
        <position position="462"/>
    </location>
    <ligand>
        <name>Zn(2+)</name>
        <dbReference type="ChEBI" id="CHEBI:29105"/>
        <label>2</label>
    </ligand>
</feature>
<evidence type="ECO:0000313" key="14">
    <source>
        <dbReference type="Proteomes" id="UP000054785"/>
    </source>
</evidence>
<dbReference type="SMART" id="SM00487">
    <property type="entry name" value="DEXDc"/>
    <property type="match status" value="1"/>
</dbReference>
<feature type="binding site" evidence="12">
    <location>
        <position position="441"/>
    </location>
    <ligand>
        <name>Zn(2+)</name>
        <dbReference type="ChEBI" id="CHEBI:29105"/>
        <label>2</label>
    </ligand>
</feature>
<dbReference type="PANTHER" id="PTHR30580">
    <property type="entry name" value="PRIMOSOMAL PROTEIN N"/>
    <property type="match status" value="1"/>
</dbReference>
<dbReference type="CDD" id="cd17929">
    <property type="entry name" value="DEXHc_priA"/>
    <property type="match status" value="1"/>
</dbReference>
<reference evidence="13 14" key="1">
    <citation type="submission" date="2015-11" db="EMBL/GenBank/DDBJ databases">
        <title>Genomic analysis of 38 Legionella species identifies large and diverse effector repertoires.</title>
        <authorList>
            <person name="Burstein D."/>
            <person name="Amaro F."/>
            <person name="Zusman T."/>
            <person name="Lifshitz Z."/>
            <person name="Cohen O."/>
            <person name="Gilbert J.A."/>
            <person name="Pupko T."/>
            <person name="Shuman H.A."/>
            <person name="Segal G."/>
        </authorList>
    </citation>
    <scope>NUCLEOTIDE SEQUENCE [LARGE SCALE GENOMIC DNA]</scope>
    <source>
        <strain evidence="13 14">ATCC 49504</strain>
    </source>
</reference>
<dbReference type="SMART" id="SM00490">
    <property type="entry name" value="HELICc"/>
    <property type="match status" value="1"/>
</dbReference>
<dbReference type="RefSeq" id="WP_028385598.1">
    <property type="nucleotide sequence ID" value="NZ_CAAAHN010000002.1"/>
</dbReference>
<dbReference type="CDD" id="cd18804">
    <property type="entry name" value="SF2_C_priA"/>
    <property type="match status" value="1"/>
</dbReference>
<feature type="binding site" evidence="12">
    <location>
        <position position="459"/>
    </location>
    <ligand>
        <name>Zn(2+)</name>
        <dbReference type="ChEBI" id="CHEBI:29105"/>
        <label>2</label>
    </ligand>
</feature>
<dbReference type="GO" id="GO:0008270">
    <property type="term" value="F:zinc ion binding"/>
    <property type="evidence" value="ECO:0007669"/>
    <property type="project" value="UniProtKB-UniRule"/>
</dbReference>
<dbReference type="FunFam" id="3.40.50.300:FF:000489">
    <property type="entry name" value="Primosome assembly protein PriA"/>
    <property type="match status" value="1"/>
</dbReference>
<dbReference type="AlphaFoldDB" id="A0A0W0TNZ5"/>
<keyword evidence="5 12" id="KW-0378">Hydrolase</keyword>
<dbReference type="NCBIfam" id="TIGR00595">
    <property type="entry name" value="priA"/>
    <property type="match status" value="1"/>
</dbReference>
<feature type="binding site" evidence="12">
    <location>
        <position position="475"/>
    </location>
    <ligand>
        <name>Zn(2+)</name>
        <dbReference type="ChEBI" id="CHEBI:29105"/>
        <label>1</label>
    </ligand>
</feature>
<dbReference type="Gene3D" id="3.40.1440.60">
    <property type="entry name" value="PriA, 3(prime) DNA-binding domain"/>
    <property type="match status" value="1"/>
</dbReference>
<dbReference type="EMBL" id="LNYC01000072">
    <property type="protein sequence ID" value="KTC97277.1"/>
    <property type="molecule type" value="Genomic_DNA"/>
</dbReference>
<dbReference type="Proteomes" id="UP000054785">
    <property type="component" value="Unassembled WGS sequence"/>
</dbReference>
<dbReference type="PANTHER" id="PTHR30580:SF0">
    <property type="entry name" value="PRIMOSOMAL PROTEIN N"/>
    <property type="match status" value="1"/>
</dbReference>
<dbReference type="STRING" id="45065.Lgee_1938"/>
<evidence type="ECO:0000256" key="10">
    <source>
        <dbReference type="ARBA" id="ARBA00023235"/>
    </source>
</evidence>
<dbReference type="NCBIfam" id="NF004067">
    <property type="entry name" value="PRK05580.1-4"/>
    <property type="match status" value="1"/>
</dbReference>
<keyword evidence="9 12" id="KW-0238">DNA-binding</keyword>
<dbReference type="InterPro" id="IPR011545">
    <property type="entry name" value="DEAD/DEAH_box_helicase_dom"/>
</dbReference>
<dbReference type="InterPro" id="IPR040498">
    <property type="entry name" value="PriA_CRR"/>
</dbReference>
<dbReference type="GO" id="GO:1990077">
    <property type="term" value="C:primosome complex"/>
    <property type="evidence" value="ECO:0007669"/>
    <property type="project" value="UniProtKB-UniRule"/>
</dbReference>
<organism evidence="13 14">
    <name type="scientific">Legionella geestiana</name>
    <dbReference type="NCBI Taxonomy" id="45065"/>
    <lineage>
        <taxon>Bacteria</taxon>
        <taxon>Pseudomonadati</taxon>
        <taxon>Pseudomonadota</taxon>
        <taxon>Gammaproteobacteria</taxon>
        <taxon>Legionellales</taxon>
        <taxon>Legionellaceae</taxon>
        <taxon>Legionella</taxon>
    </lineage>
</organism>
<name>A0A0W0TNZ5_9GAMM</name>
<evidence type="ECO:0000313" key="13">
    <source>
        <dbReference type="EMBL" id="KTC97277.1"/>
    </source>
</evidence>
<comment type="catalytic activity">
    <reaction evidence="11 12">
        <text>ATP + H2O = ADP + phosphate + H(+)</text>
        <dbReference type="Rhea" id="RHEA:13065"/>
        <dbReference type="ChEBI" id="CHEBI:15377"/>
        <dbReference type="ChEBI" id="CHEBI:15378"/>
        <dbReference type="ChEBI" id="CHEBI:30616"/>
        <dbReference type="ChEBI" id="CHEBI:43474"/>
        <dbReference type="ChEBI" id="CHEBI:456216"/>
        <dbReference type="EC" id="5.6.2.4"/>
    </reaction>
</comment>
<evidence type="ECO:0000256" key="2">
    <source>
        <dbReference type="ARBA" id="ARBA00022705"/>
    </source>
</evidence>
<dbReference type="HAMAP" id="MF_00983">
    <property type="entry name" value="PriA"/>
    <property type="match status" value="1"/>
</dbReference>